<dbReference type="Proteomes" id="UP000193560">
    <property type="component" value="Unassembled WGS sequence"/>
</dbReference>
<organism evidence="2 3">
    <name type="scientific">Absidia repens</name>
    <dbReference type="NCBI Taxonomy" id="90262"/>
    <lineage>
        <taxon>Eukaryota</taxon>
        <taxon>Fungi</taxon>
        <taxon>Fungi incertae sedis</taxon>
        <taxon>Mucoromycota</taxon>
        <taxon>Mucoromycotina</taxon>
        <taxon>Mucoromycetes</taxon>
        <taxon>Mucorales</taxon>
        <taxon>Cunninghamellaceae</taxon>
        <taxon>Absidia</taxon>
    </lineage>
</organism>
<protein>
    <submittedName>
        <fullName evidence="2">Caffeine-induced death protein 2</fullName>
    </submittedName>
</protein>
<keyword evidence="3" id="KW-1185">Reference proteome</keyword>
<dbReference type="GO" id="GO:0005758">
    <property type="term" value="C:mitochondrial intermembrane space"/>
    <property type="evidence" value="ECO:0007669"/>
    <property type="project" value="InterPro"/>
</dbReference>
<dbReference type="OrthoDB" id="5593818at2759"/>
<reference evidence="2 3" key="1">
    <citation type="submission" date="2016-07" db="EMBL/GenBank/DDBJ databases">
        <title>Pervasive Adenine N6-methylation of Active Genes in Fungi.</title>
        <authorList>
            <consortium name="DOE Joint Genome Institute"/>
            <person name="Mondo S.J."/>
            <person name="Dannebaum R.O."/>
            <person name="Kuo R.C."/>
            <person name="Labutti K."/>
            <person name="Haridas S."/>
            <person name="Kuo A."/>
            <person name="Salamov A."/>
            <person name="Ahrendt S.R."/>
            <person name="Lipzen A."/>
            <person name="Sullivan W."/>
            <person name="Andreopoulos W.B."/>
            <person name="Clum A."/>
            <person name="Lindquist E."/>
            <person name="Daum C."/>
            <person name="Ramamoorthy G.K."/>
            <person name="Gryganskyi A."/>
            <person name="Culley D."/>
            <person name="Magnuson J.K."/>
            <person name="James T.Y."/>
            <person name="O'Malley M.A."/>
            <person name="Stajich J.E."/>
            <person name="Spatafora J.W."/>
            <person name="Visel A."/>
            <person name="Grigoriev I.V."/>
        </authorList>
    </citation>
    <scope>NUCLEOTIDE SEQUENCE [LARGE SCALE GENOMIC DNA]</scope>
    <source>
        <strain evidence="2 3">NRRL 1336</strain>
    </source>
</reference>
<comment type="caution">
    <text evidence="2">The sequence shown here is derived from an EMBL/GenBank/DDBJ whole genome shotgun (WGS) entry which is preliminary data.</text>
</comment>
<proteinExistence type="inferred from homology"/>
<comment type="similarity">
    <text evidence="1">Belongs to the MIX23 family.</text>
</comment>
<dbReference type="PANTHER" id="PTHR31905:SF2">
    <property type="entry name" value="PROTEIN MIX23"/>
    <property type="match status" value="1"/>
</dbReference>
<evidence type="ECO:0000313" key="2">
    <source>
        <dbReference type="EMBL" id="ORZ06075.1"/>
    </source>
</evidence>
<dbReference type="STRING" id="90262.A0A1X2HZH9"/>
<name>A0A1X2HZH9_9FUNG</name>
<accession>A0A1X2HZH9</accession>
<evidence type="ECO:0000256" key="1">
    <source>
        <dbReference type="ARBA" id="ARBA00024204"/>
    </source>
</evidence>
<dbReference type="EMBL" id="MCGE01000041">
    <property type="protein sequence ID" value="ORZ06075.1"/>
    <property type="molecule type" value="Genomic_DNA"/>
</dbReference>
<gene>
    <name evidence="2" type="ORF">BCR42DRAFT_427658</name>
</gene>
<evidence type="ECO:0000313" key="3">
    <source>
        <dbReference type="Proteomes" id="UP000193560"/>
    </source>
</evidence>
<dbReference type="InterPro" id="IPR019171">
    <property type="entry name" value="MIX23"/>
</dbReference>
<dbReference type="PANTHER" id="PTHR31905">
    <property type="entry name" value="COILED-COIL DOMAIN-CONTAINING PROTEIN 58"/>
    <property type="match status" value="1"/>
</dbReference>
<dbReference type="Pfam" id="PF09774">
    <property type="entry name" value="MIX23"/>
    <property type="match status" value="1"/>
</dbReference>
<dbReference type="AlphaFoldDB" id="A0A1X2HZH9"/>
<sequence>MSDKTLSPTTCSNFSFFKEMMKELRRVDDNIILGLNSTDTHSENACGDFFKRLATAYRKREEAVDYCLKVMDAEIDRKTILLQEDPDDYDTQSSIFSDETKRRMIANELVVEGIVRDRTLQVFKSKCRVFDVSSLQTK</sequence>